<dbReference type="Pfam" id="PF07773">
    <property type="entry name" value="TCTN_DUF1619"/>
    <property type="match status" value="2"/>
</dbReference>
<evidence type="ECO:0000256" key="6">
    <source>
        <dbReference type="SAM" id="Phobius"/>
    </source>
</evidence>
<evidence type="ECO:0000313" key="10">
    <source>
        <dbReference type="Proteomes" id="UP000694701"/>
    </source>
</evidence>
<feature type="transmembrane region" description="Helical" evidence="6">
    <location>
        <begin position="690"/>
        <end position="708"/>
    </location>
</feature>
<dbReference type="GO" id="GO:0036038">
    <property type="term" value="C:MKS complex"/>
    <property type="evidence" value="ECO:0007669"/>
    <property type="project" value="TreeGrafter"/>
</dbReference>
<accession>A0A8C2IY37</accession>
<feature type="domain" description="Tectonic-1-3" evidence="7">
    <location>
        <begin position="297"/>
        <end position="421"/>
    </location>
</feature>
<protein>
    <submittedName>
        <fullName evidence="9">Tectonic-2-like</fullName>
    </submittedName>
</protein>
<keyword evidence="3" id="KW-0732">Signal</keyword>
<dbReference type="InterPro" id="IPR040354">
    <property type="entry name" value="TCTN1-3"/>
</dbReference>
<evidence type="ECO:0000313" key="9">
    <source>
        <dbReference type="Ensembl" id="ENSCCRP00020085682.1"/>
    </source>
</evidence>
<evidence type="ECO:0000259" key="7">
    <source>
        <dbReference type="Pfam" id="PF07773"/>
    </source>
</evidence>
<evidence type="ECO:0000256" key="2">
    <source>
        <dbReference type="ARBA" id="ARBA00011495"/>
    </source>
</evidence>
<evidence type="ECO:0000259" key="8">
    <source>
        <dbReference type="Pfam" id="PF25752"/>
    </source>
</evidence>
<sequence>MSRQHEEALSLNQRHIMAQLLSSRVVFHFLCIIIMLLNDGTICNVVFQPAFILASGPRLSSFLVGNLSGISFCLSSVSSSIATGSIPSSSCRPISQTQWNLSNELVGKNAMLVRLSLNRSLQLCGNETSVPDCCLEPLCLQETLLVSACVDETPKASLIIQTQIYAQIVPNKPPSENKTVIPNQVFEPLGRCPCDVSPAECDIRCCCDQDCTQEVLGLFATHCLPGPFGGSFSPVPEYQCSAQSSTNDPDWFPFLCVTSPSDNNPFLGLFYNGGTVSPKPSPSFQALQMTAPVPPINYRQGDPVFTKDDQYFTIPQSSGLGQCAENAPVAFLENFESQCVSMLQSCPQPSDDLKVDIKDGWGGIVTVSVVDEIADDLRLFLANSRENMSVPQQCGNVVVALRYTLYWRENGLTAITVTRTTANITVPVSLTRRYSAVFVNGNETSQSNSGNPGYQVKRPVIGGILVSDTEDIQRALINLWQPGGDGLCSSAELRPALFGINSTSGCMIPASLLDMTQCSQLRETVHGLLAGLVPATLVSTTGKPNFSNLSDWINITTSVQNSSQPAENSTGECSAVPTHLRIHIWSGIMGSVQGVPQTFIQAVEISFIETTWRIECGMGRVNPCLNPELMQNFPVTSSVTFTDNPLITQPPRSRFSINFTEFDCDRNDVCWPELAFPLTRYYTGEPYSQALAKGLVLVFFFIAASVLGTPWRQIRQAWNSASL</sequence>
<organism evidence="9 10">
    <name type="scientific">Cyprinus carpio</name>
    <name type="common">Common carp</name>
    <dbReference type="NCBI Taxonomy" id="7962"/>
    <lineage>
        <taxon>Eukaryota</taxon>
        <taxon>Metazoa</taxon>
        <taxon>Chordata</taxon>
        <taxon>Craniata</taxon>
        <taxon>Vertebrata</taxon>
        <taxon>Euteleostomi</taxon>
        <taxon>Actinopterygii</taxon>
        <taxon>Neopterygii</taxon>
        <taxon>Teleostei</taxon>
        <taxon>Ostariophysi</taxon>
        <taxon>Cypriniformes</taxon>
        <taxon>Cyprinidae</taxon>
        <taxon>Cyprininae</taxon>
        <taxon>Cyprinus</taxon>
    </lineage>
</organism>
<dbReference type="GO" id="GO:0060271">
    <property type="term" value="P:cilium assembly"/>
    <property type="evidence" value="ECO:0007669"/>
    <property type="project" value="TreeGrafter"/>
</dbReference>
<dbReference type="Pfam" id="PF25752">
    <property type="entry name" value="DUF1619_N"/>
    <property type="match status" value="1"/>
</dbReference>
<gene>
    <name evidence="9" type="primary">tctn2</name>
</gene>
<evidence type="ECO:0000256" key="4">
    <source>
        <dbReference type="ARBA" id="ARBA00022794"/>
    </source>
</evidence>
<dbReference type="Proteomes" id="UP000694701">
    <property type="component" value="Unplaced"/>
</dbReference>
<evidence type="ECO:0000256" key="5">
    <source>
        <dbReference type="ARBA" id="ARBA00023180"/>
    </source>
</evidence>
<name>A0A8C2IY37_CYPCA</name>
<feature type="transmembrane region" description="Helical" evidence="6">
    <location>
        <begin position="25"/>
        <end position="47"/>
    </location>
</feature>
<dbReference type="AlphaFoldDB" id="A0A8C2IY37"/>
<dbReference type="PANTHER" id="PTHR14611">
    <property type="entry name" value="TECTONIC FAMILY MEMBER"/>
    <property type="match status" value="1"/>
</dbReference>
<dbReference type="PANTHER" id="PTHR14611:SF6">
    <property type="entry name" value="TECTONIC-2"/>
    <property type="match status" value="1"/>
</dbReference>
<reference evidence="9" key="1">
    <citation type="submission" date="2025-08" db="UniProtKB">
        <authorList>
            <consortium name="Ensembl"/>
        </authorList>
    </citation>
    <scope>IDENTIFICATION</scope>
</reference>
<dbReference type="InterPro" id="IPR057724">
    <property type="entry name" value="TCTN1-3_N"/>
</dbReference>
<keyword evidence="6" id="KW-1133">Transmembrane helix</keyword>
<feature type="domain" description="Tectonic-1-3 N-terminal" evidence="8">
    <location>
        <begin position="175"/>
        <end position="278"/>
    </location>
</feature>
<proteinExistence type="inferred from homology"/>
<dbReference type="GO" id="GO:0007224">
    <property type="term" value="P:smoothened signaling pathway"/>
    <property type="evidence" value="ECO:0007669"/>
    <property type="project" value="TreeGrafter"/>
</dbReference>
<dbReference type="InterPro" id="IPR011677">
    <property type="entry name" value="TCTN1-3_dom"/>
</dbReference>
<keyword evidence="6" id="KW-0812">Transmembrane</keyword>
<dbReference type="Ensembl" id="ENSCCRT00020093761.1">
    <property type="protein sequence ID" value="ENSCCRP00020085682.1"/>
    <property type="gene ID" value="ENSCCRG00020039463.1"/>
</dbReference>
<keyword evidence="6" id="KW-0472">Membrane</keyword>
<keyword evidence="4" id="KW-0970">Cilium biogenesis/degradation</keyword>
<feature type="domain" description="Tectonic-1-3" evidence="7">
    <location>
        <begin position="467"/>
        <end position="611"/>
    </location>
</feature>
<comment type="similarity">
    <text evidence="1">Belongs to the tectonic family.</text>
</comment>
<evidence type="ECO:0000256" key="3">
    <source>
        <dbReference type="ARBA" id="ARBA00022729"/>
    </source>
</evidence>
<dbReference type="GO" id="GO:1904491">
    <property type="term" value="P:protein localization to ciliary transition zone"/>
    <property type="evidence" value="ECO:0007669"/>
    <property type="project" value="TreeGrafter"/>
</dbReference>
<keyword evidence="5" id="KW-0325">Glycoprotein</keyword>
<evidence type="ECO:0000256" key="1">
    <source>
        <dbReference type="ARBA" id="ARBA00007633"/>
    </source>
</evidence>
<comment type="subunit">
    <text evidence="2">Part of the tectonic-like complex (also named B9 complex).</text>
</comment>